<dbReference type="GO" id="GO:0005886">
    <property type="term" value="C:plasma membrane"/>
    <property type="evidence" value="ECO:0007669"/>
    <property type="project" value="TreeGrafter"/>
</dbReference>
<dbReference type="Proteomes" id="UP000230423">
    <property type="component" value="Unassembled WGS sequence"/>
</dbReference>
<evidence type="ECO:0000256" key="1">
    <source>
        <dbReference type="ARBA" id="ARBA00004141"/>
    </source>
</evidence>
<dbReference type="InterPro" id="IPR057366">
    <property type="entry name" value="TRPM-like"/>
</dbReference>
<keyword evidence="3" id="KW-1133">Transmembrane helix</keyword>
<keyword evidence="8" id="KW-1185">Reference proteome</keyword>
<dbReference type="PANTHER" id="PTHR13800">
    <property type="entry name" value="TRANSIENT RECEPTOR POTENTIAL CATION CHANNEL, SUBFAMILY M, MEMBER 6"/>
    <property type="match status" value="1"/>
</dbReference>
<organism evidence="7 8">
    <name type="scientific">Teladorsagia circumcincta</name>
    <name type="common">Brown stomach worm</name>
    <name type="synonym">Ostertagia circumcincta</name>
    <dbReference type="NCBI Taxonomy" id="45464"/>
    <lineage>
        <taxon>Eukaryota</taxon>
        <taxon>Metazoa</taxon>
        <taxon>Ecdysozoa</taxon>
        <taxon>Nematoda</taxon>
        <taxon>Chromadorea</taxon>
        <taxon>Rhabditida</taxon>
        <taxon>Rhabditina</taxon>
        <taxon>Rhabditomorpha</taxon>
        <taxon>Strongyloidea</taxon>
        <taxon>Trichostrongylidae</taxon>
        <taxon>Teladorsagia</taxon>
    </lineage>
</organism>
<feature type="compositionally biased region" description="Low complexity" evidence="5">
    <location>
        <begin position="177"/>
        <end position="188"/>
    </location>
</feature>
<dbReference type="InterPro" id="IPR050927">
    <property type="entry name" value="TRPM"/>
</dbReference>
<evidence type="ECO:0000259" key="6">
    <source>
        <dbReference type="Pfam" id="PF25508"/>
    </source>
</evidence>
<dbReference type="EMBL" id="KZ383779">
    <property type="protein sequence ID" value="PIO55876.1"/>
    <property type="molecule type" value="Genomic_DNA"/>
</dbReference>
<dbReference type="AlphaFoldDB" id="A0A2G9TD30"/>
<dbReference type="PANTHER" id="PTHR13800:SF44">
    <property type="entry name" value="TRANSIENT RECEPTOR POTENTIAL CHANNEL"/>
    <property type="match status" value="1"/>
</dbReference>
<reference evidence="7 8" key="1">
    <citation type="submission" date="2015-09" db="EMBL/GenBank/DDBJ databases">
        <title>Draft genome of the parasitic nematode Teladorsagia circumcincta isolate WARC Sus (inbred).</title>
        <authorList>
            <person name="Mitreva M."/>
        </authorList>
    </citation>
    <scope>NUCLEOTIDE SEQUENCE [LARGE SCALE GENOMIC DNA]</scope>
    <source>
        <strain evidence="7 8">S</strain>
    </source>
</reference>
<dbReference type="Pfam" id="PF25508">
    <property type="entry name" value="TRPM2"/>
    <property type="match status" value="2"/>
</dbReference>
<gene>
    <name evidence="7" type="ORF">TELCIR_22733</name>
</gene>
<accession>A0A2G9TD30</accession>
<evidence type="ECO:0000256" key="2">
    <source>
        <dbReference type="ARBA" id="ARBA00022692"/>
    </source>
</evidence>
<evidence type="ECO:0000256" key="5">
    <source>
        <dbReference type="SAM" id="MobiDB-lite"/>
    </source>
</evidence>
<feature type="domain" description="TRPM-like" evidence="6">
    <location>
        <begin position="94"/>
        <end position="149"/>
    </location>
</feature>
<name>A0A2G9TD30_TELCI</name>
<evidence type="ECO:0000313" key="7">
    <source>
        <dbReference type="EMBL" id="PIO55876.1"/>
    </source>
</evidence>
<keyword evidence="4" id="KW-0472">Membrane</keyword>
<evidence type="ECO:0000313" key="8">
    <source>
        <dbReference type="Proteomes" id="UP000230423"/>
    </source>
</evidence>
<feature type="non-terminal residue" evidence="7">
    <location>
        <position position="1"/>
    </location>
</feature>
<comment type="subcellular location">
    <subcellularLocation>
        <location evidence="1">Membrane</location>
        <topology evidence="1">Multi-pass membrane protein</topology>
    </subcellularLocation>
</comment>
<keyword evidence="2" id="KW-0812">Transmembrane</keyword>
<dbReference type="GO" id="GO:0030001">
    <property type="term" value="P:metal ion transport"/>
    <property type="evidence" value="ECO:0007669"/>
    <property type="project" value="TreeGrafter"/>
</dbReference>
<feature type="domain" description="TRPM-like" evidence="6">
    <location>
        <begin position="256"/>
        <end position="318"/>
    </location>
</feature>
<dbReference type="OrthoDB" id="301415at2759"/>
<sequence length="326" mass="35548">SFPDGVRPQLAELVQRVFDCGGATADKVVTELIMCTQQKHLVPFIMTVFRLGEKGGQDVDHAILSALLKGQNLSPADQLALALAWSRVDIARSDIFTSGQEWPQSALHGAMMEALINDRVDFVRLLLENGVNMQRFLTIGRLEELYNTDKGPPNTLYYIVRDVVKGRGSGGKGAMAGTGSTARSRGGSCAMSRQSTEPSGFLGGFAPPPPAEPIAEGVAANPMVMRPSNIGDSRECCSEFDDDLSNTGGSEGSRLKEFEFRYPFSELLLWAVLTKRQAMAMCLWQHGEEALAKALVACRLYKSLATEAAEDYLEVEICDELKKYAE</sequence>
<evidence type="ECO:0000256" key="3">
    <source>
        <dbReference type="ARBA" id="ARBA00022989"/>
    </source>
</evidence>
<dbReference type="GO" id="GO:0005261">
    <property type="term" value="F:monoatomic cation channel activity"/>
    <property type="evidence" value="ECO:0007669"/>
    <property type="project" value="TreeGrafter"/>
</dbReference>
<evidence type="ECO:0000256" key="4">
    <source>
        <dbReference type="ARBA" id="ARBA00023136"/>
    </source>
</evidence>
<proteinExistence type="predicted"/>
<protein>
    <recommendedName>
        <fullName evidence="6">TRPM-like domain-containing protein</fullName>
    </recommendedName>
</protein>
<feature type="region of interest" description="Disordered" evidence="5">
    <location>
        <begin position="170"/>
        <end position="193"/>
    </location>
</feature>